<evidence type="ECO:0000256" key="1">
    <source>
        <dbReference type="SAM" id="MobiDB-lite"/>
    </source>
</evidence>
<reference evidence="2 3" key="1">
    <citation type="submission" date="2014-09" db="EMBL/GenBank/DDBJ databases">
        <title>Genome sequence of Sinomonas sp. MUSC 117.</title>
        <authorList>
            <person name="Lee L.-H."/>
        </authorList>
    </citation>
    <scope>NUCLEOTIDE SEQUENCE [LARGE SCALE GENOMIC DNA]</scope>
    <source>
        <strain evidence="2 3">MUSC 117</strain>
    </source>
</reference>
<dbReference type="AlphaFoldDB" id="A0A0B2ACV7"/>
<comment type="caution">
    <text evidence="2">The sequence shown here is derived from an EMBL/GenBank/DDBJ whole genome shotgun (WGS) entry which is preliminary data.</text>
</comment>
<sequence length="328" mass="31929">MRLAPEARHRVLSLARHAAVAAGLGVGWLLLGGSSASASSDPTPPLPVSSQVLSSPVVNAPAQLTATAVKPVAAALPPVAPVQELVAPAQDAVPQVQNEVASAVKSTTTALSSAVAATPSVVAPVLQGPLEPLEPVVTHTASRLGQTVAKVGNAVSAAPSPVAVNLPSPVTASTPAAAPAPASPVLAAPSPNVANPSVEASPDGAPTAGQPATQAPAVERFASLATGSSGVGALSWAAFWASVLPNSLGTVAQTPLDLPPLTQPVAPPAGPSDSAGGGSSGPTPPVQGNAALAAEFSLAPLFFLLGRARPRRELVPASPAFDPGSTPD</sequence>
<gene>
    <name evidence="2" type="ORF">LK10_18225</name>
</gene>
<name>A0A0B2ACV7_9MICC</name>
<dbReference type="RefSeq" id="WP_043126779.1">
    <property type="nucleotide sequence ID" value="NZ_JTDL01000145.1"/>
</dbReference>
<accession>A0A0B2ACV7</accession>
<feature type="region of interest" description="Disordered" evidence="1">
    <location>
        <begin position="188"/>
        <end position="213"/>
    </location>
</feature>
<dbReference type="Proteomes" id="UP000030982">
    <property type="component" value="Unassembled WGS sequence"/>
</dbReference>
<proteinExistence type="predicted"/>
<evidence type="ECO:0000313" key="3">
    <source>
        <dbReference type="Proteomes" id="UP000030982"/>
    </source>
</evidence>
<keyword evidence="3" id="KW-1185">Reference proteome</keyword>
<dbReference type="STRING" id="1338436.LK10_18225"/>
<organism evidence="2 3">
    <name type="scientific">Sinomonas humi</name>
    <dbReference type="NCBI Taxonomy" id="1338436"/>
    <lineage>
        <taxon>Bacteria</taxon>
        <taxon>Bacillati</taxon>
        <taxon>Actinomycetota</taxon>
        <taxon>Actinomycetes</taxon>
        <taxon>Micrococcales</taxon>
        <taxon>Micrococcaceae</taxon>
        <taxon>Sinomonas</taxon>
    </lineage>
</organism>
<dbReference type="EMBL" id="JTDL01000145">
    <property type="protein sequence ID" value="KHL01076.1"/>
    <property type="molecule type" value="Genomic_DNA"/>
</dbReference>
<protein>
    <submittedName>
        <fullName evidence="2">Uncharacterized protein</fullName>
    </submittedName>
</protein>
<feature type="compositionally biased region" description="Pro residues" evidence="1">
    <location>
        <begin position="259"/>
        <end position="270"/>
    </location>
</feature>
<feature type="region of interest" description="Disordered" evidence="1">
    <location>
        <begin position="259"/>
        <end position="288"/>
    </location>
</feature>
<evidence type="ECO:0000313" key="2">
    <source>
        <dbReference type="EMBL" id="KHL01076.1"/>
    </source>
</evidence>